<dbReference type="InterPro" id="IPR007627">
    <property type="entry name" value="RNA_pol_sigma70_r2"/>
</dbReference>
<dbReference type="InterPro" id="IPR013249">
    <property type="entry name" value="RNA_pol_sigma70_r4_t2"/>
</dbReference>
<dbReference type="Pfam" id="PF08281">
    <property type="entry name" value="Sigma70_r4_2"/>
    <property type="match status" value="1"/>
</dbReference>
<dbReference type="EMBL" id="CP158490">
    <property type="protein sequence ID" value="XBY22736.1"/>
    <property type="molecule type" value="Genomic_DNA"/>
</dbReference>
<dbReference type="InterPro" id="IPR036388">
    <property type="entry name" value="WH-like_DNA-bd_sf"/>
</dbReference>
<dbReference type="SUPFAM" id="SSF88659">
    <property type="entry name" value="Sigma3 and sigma4 domains of RNA polymerase sigma factors"/>
    <property type="match status" value="1"/>
</dbReference>
<organism evidence="4">
    <name type="scientific">Pseudomonas sp. W17</name>
    <dbReference type="NCBI Taxonomy" id="3144407"/>
    <lineage>
        <taxon>Bacteria</taxon>
        <taxon>Pseudomonadati</taxon>
        <taxon>Pseudomonadota</taxon>
        <taxon>Gammaproteobacteria</taxon>
        <taxon>Pseudomonadales</taxon>
        <taxon>Pseudomonadaceae</taxon>
        <taxon>Pseudomonas</taxon>
    </lineage>
</organism>
<dbReference type="NCBIfam" id="TIGR02937">
    <property type="entry name" value="sigma70-ECF"/>
    <property type="match status" value="1"/>
</dbReference>
<dbReference type="PANTHER" id="PTHR47756:SF2">
    <property type="entry name" value="BLL6612 PROTEIN"/>
    <property type="match status" value="1"/>
</dbReference>
<feature type="domain" description="RNA polymerase sigma-70 region 2" evidence="1">
    <location>
        <begin position="17"/>
        <end position="83"/>
    </location>
</feature>
<feature type="domain" description="DUF6596" evidence="3">
    <location>
        <begin position="185"/>
        <end position="283"/>
    </location>
</feature>
<dbReference type="GO" id="GO:0003677">
    <property type="term" value="F:DNA binding"/>
    <property type="evidence" value="ECO:0007669"/>
    <property type="project" value="InterPro"/>
</dbReference>
<name>A0AAU7WRB1_9PSED</name>
<feature type="domain" description="RNA polymerase sigma factor 70 region 4 type 2" evidence="2">
    <location>
        <begin position="116"/>
        <end position="167"/>
    </location>
</feature>
<dbReference type="Pfam" id="PF04542">
    <property type="entry name" value="Sigma70_r2"/>
    <property type="match status" value="1"/>
</dbReference>
<protein>
    <submittedName>
        <fullName evidence="4">RNA polymerase sigma factor</fullName>
    </submittedName>
</protein>
<dbReference type="RefSeq" id="WP_041119568.1">
    <property type="nucleotide sequence ID" value="NZ_CP158490.1"/>
</dbReference>
<reference evidence="4" key="1">
    <citation type="submission" date="2024-06" db="EMBL/GenBank/DDBJ databases">
        <authorList>
            <person name="Wu L."/>
        </authorList>
    </citation>
    <scope>NUCLEOTIDE SEQUENCE</scope>
    <source>
        <strain evidence="4">W17</strain>
    </source>
</reference>
<dbReference type="AlphaFoldDB" id="A0AAU7WRB1"/>
<dbReference type="InterPro" id="IPR013325">
    <property type="entry name" value="RNA_pol_sigma_r2"/>
</dbReference>
<sequence length="416" mass="46290">MSDQPREVIAATVAQVYREQSRRILATLIRLLGDFDLAEEALHEAFFVAVERWHSDGVPDNPRAWLVSVGRFKAIDALRRRARFAASQAALLSQLEQLEQDDWSAEDVQDDRLRLIFTCCHPALAADAQVPLTLREICDLSTEEIARAFLATPATIAQRIVRAKAKIRDARIPYQVPALSELPERLESVLRVIYLVFNEGYSASMGAELTREDLTREAIRLGYLLLELLPEAEVMGLLALMLLHESRRGARLSSDGELVLLDEQDRGLWQQDLIEQGCALVERGLRSGQAGPYCLQAAIAAVHAEAPSAAQTDWPQIVGLYDVLLRLQPSPVIELNRAVALAQRDGPGAGLAQVEAILLRGDLQDYHLAHAARADFCRQLGHIAAARQSYQRALALVRQAPERRFLEQRLAQLDAL</sequence>
<dbReference type="Pfam" id="PF20239">
    <property type="entry name" value="DUF6596"/>
    <property type="match status" value="1"/>
</dbReference>
<evidence type="ECO:0000259" key="3">
    <source>
        <dbReference type="Pfam" id="PF20239"/>
    </source>
</evidence>
<dbReference type="Gene3D" id="1.10.10.10">
    <property type="entry name" value="Winged helix-like DNA-binding domain superfamily/Winged helix DNA-binding domain"/>
    <property type="match status" value="1"/>
</dbReference>
<dbReference type="Gene3D" id="1.10.1740.10">
    <property type="match status" value="1"/>
</dbReference>
<dbReference type="PANTHER" id="PTHR47756">
    <property type="entry name" value="BLL6612 PROTEIN-RELATED"/>
    <property type="match status" value="1"/>
</dbReference>
<dbReference type="InterPro" id="IPR046531">
    <property type="entry name" value="DUF6596"/>
</dbReference>
<dbReference type="InterPro" id="IPR014284">
    <property type="entry name" value="RNA_pol_sigma-70_dom"/>
</dbReference>
<accession>A0AAU7WRB1</accession>
<dbReference type="GO" id="GO:0006352">
    <property type="term" value="P:DNA-templated transcription initiation"/>
    <property type="evidence" value="ECO:0007669"/>
    <property type="project" value="InterPro"/>
</dbReference>
<evidence type="ECO:0000313" key="4">
    <source>
        <dbReference type="EMBL" id="XBY22736.1"/>
    </source>
</evidence>
<proteinExistence type="predicted"/>
<gene>
    <name evidence="4" type="ORF">ABCR88_25020</name>
</gene>
<dbReference type="GO" id="GO:0016987">
    <property type="term" value="F:sigma factor activity"/>
    <property type="evidence" value="ECO:0007669"/>
    <property type="project" value="InterPro"/>
</dbReference>
<dbReference type="SUPFAM" id="SSF88946">
    <property type="entry name" value="Sigma2 domain of RNA polymerase sigma factors"/>
    <property type="match status" value="1"/>
</dbReference>
<evidence type="ECO:0000259" key="2">
    <source>
        <dbReference type="Pfam" id="PF08281"/>
    </source>
</evidence>
<dbReference type="InterPro" id="IPR013324">
    <property type="entry name" value="RNA_pol_sigma_r3/r4-like"/>
</dbReference>
<evidence type="ECO:0000259" key="1">
    <source>
        <dbReference type="Pfam" id="PF04542"/>
    </source>
</evidence>